<evidence type="ECO:0000313" key="5">
    <source>
        <dbReference type="Proteomes" id="UP000633601"/>
    </source>
</evidence>
<dbReference type="RefSeq" id="WP_191789838.1">
    <property type="nucleotide sequence ID" value="NZ_JACSQE010000004.1"/>
</dbReference>
<feature type="transmembrane region" description="Helical" evidence="2">
    <location>
        <begin position="165"/>
        <end position="188"/>
    </location>
</feature>
<feature type="transmembrane region" description="Helical" evidence="2">
    <location>
        <begin position="222"/>
        <end position="245"/>
    </location>
</feature>
<feature type="transmembrane region" description="Helical" evidence="2">
    <location>
        <begin position="337"/>
        <end position="356"/>
    </location>
</feature>
<sequence length="410" mass="42336">MSAGQGARGAAGRAPAAAGTTGRGRRLADVDALRAFALLGILVVNVWAFADPYYATASGNPAFDGPVDHAVRFVVAALFETKFYLLFSFLFGYSFTLQMASAERDGVSFVGRMLRRVLGLAVLGAVHGVALYSGEILVVYAGLALVLLVARNMTPRRAVVLGSALLAAVAVLWVGLGVLQLAAGYAAAPPGAGAGEALAKATAFGGDAGEAFAFTAGHRPEVVAAIVLLQGPSALAMFFFGFAAGRHELFARALPRAAVRWSLGLGLTVGLAGGTFYAWTVVRAPGGGLETLAFGVGQLTAPFLTAAYVVGCLALFRRSPRVRDSIAPAGRMALTGYVGQSAVLALVFTGYGLGLVDQVAPAVVLGLVAVAFSAQLVLSRWWLGRHVYGPLEWALRWVTNGRRPGGGASR</sequence>
<feature type="transmembrane region" description="Helical" evidence="2">
    <location>
        <begin position="362"/>
        <end position="383"/>
    </location>
</feature>
<feature type="transmembrane region" description="Helical" evidence="2">
    <location>
        <begin position="113"/>
        <end position="130"/>
    </location>
</feature>
<dbReference type="PANTHER" id="PTHR30590">
    <property type="entry name" value="INNER MEMBRANE PROTEIN"/>
    <property type="match status" value="1"/>
</dbReference>
<keyword evidence="2" id="KW-0812">Transmembrane</keyword>
<evidence type="ECO:0000313" key="4">
    <source>
        <dbReference type="EMBL" id="MBD7998118.1"/>
    </source>
</evidence>
<protein>
    <submittedName>
        <fullName evidence="4">DUF418 domain-containing protein</fullName>
    </submittedName>
</protein>
<evidence type="ECO:0000259" key="3">
    <source>
        <dbReference type="Pfam" id="PF04235"/>
    </source>
</evidence>
<dbReference type="Pfam" id="PF04235">
    <property type="entry name" value="DUF418"/>
    <property type="match status" value="1"/>
</dbReference>
<keyword evidence="5" id="KW-1185">Reference proteome</keyword>
<feature type="compositionally biased region" description="Low complexity" evidence="1">
    <location>
        <begin position="1"/>
        <end position="20"/>
    </location>
</feature>
<dbReference type="EMBL" id="JACSQE010000004">
    <property type="protein sequence ID" value="MBD7998118.1"/>
    <property type="molecule type" value="Genomic_DNA"/>
</dbReference>
<feature type="transmembrane region" description="Helical" evidence="2">
    <location>
        <begin position="70"/>
        <end position="93"/>
    </location>
</feature>
<feature type="domain" description="DUF418" evidence="3">
    <location>
        <begin position="245"/>
        <end position="401"/>
    </location>
</feature>
<dbReference type="PANTHER" id="PTHR30590:SF2">
    <property type="entry name" value="INNER MEMBRANE PROTEIN"/>
    <property type="match status" value="1"/>
</dbReference>
<keyword evidence="2" id="KW-0472">Membrane</keyword>
<dbReference type="InterPro" id="IPR052529">
    <property type="entry name" value="Bact_Transport_Assoc"/>
</dbReference>
<reference evidence="4 5" key="1">
    <citation type="submission" date="2020-08" db="EMBL/GenBank/DDBJ databases">
        <title>A Genomic Blueprint of the Chicken Gut Microbiome.</title>
        <authorList>
            <person name="Gilroy R."/>
            <person name="Ravi A."/>
            <person name="Getino M."/>
            <person name="Pursley I."/>
            <person name="Horton D.L."/>
            <person name="Alikhan N.-F."/>
            <person name="Baker D."/>
            <person name="Gharbi K."/>
            <person name="Hall N."/>
            <person name="Watson M."/>
            <person name="Adriaenssens E.M."/>
            <person name="Foster-Nyarko E."/>
            <person name="Jarju S."/>
            <person name="Secka A."/>
            <person name="Antonio M."/>
            <person name="Oren A."/>
            <person name="Chaudhuri R."/>
            <person name="La Ragione R.M."/>
            <person name="Hildebrand F."/>
            <person name="Pallen M.J."/>
        </authorList>
    </citation>
    <scope>NUCLEOTIDE SEQUENCE [LARGE SCALE GENOMIC DNA]</scope>
    <source>
        <strain evidence="4 5">Sa2CUA8</strain>
    </source>
</reference>
<proteinExistence type="predicted"/>
<feature type="transmembrane region" description="Helical" evidence="2">
    <location>
        <begin position="136"/>
        <end position="153"/>
    </location>
</feature>
<comment type="caution">
    <text evidence="4">The sequence shown here is derived from an EMBL/GenBank/DDBJ whole genome shotgun (WGS) entry which is preliminary data.</text>
</comment>
<dbReference type="Proteomes" id="UP000633601">
    <property type="component" value="Unassembled WGS sequence"/>
</dbReference>
<feature type="transmembrane region" description="Helical" evidence="2">
    <location>
        <begin position="291"/>
        <end position="316"/>
    </location>
</feature>
<accession>A0ABR8UZZ1</accession>
<keyword evidence="2" id="KW-1133">Transmembrane helix</keyword>
<gene>
    <name evidence="4" type="ORF">H9640_06105</name>
</gene>
<organism evidence="4 5">
    <name type="scientific">Oerskovia gallyi</name>
    <dbReference type="NCBI Taxonomy" id="2762226"/>
    <lineage>
        <taxon>Bacteria</taxon>
        <taxon>Bacillati</taxon>
        <taxon>Actinomycetota</taxon>
        <taxon>Actinomycetes</taxon>
        <taxon>Micrococcales</taxon>
        <taxon>Cellulomonadaceae</taxon>
        <taxon>Oerskovia</taxon>
    </lineage>
</organism>
<evidence type="ECO:0000256" key="2">
    <source>
        <dbReference type="SAM" id="Phobius"/>
    </source>
</evidence>
<dbReference type="InterPro" id="IPR007349">
    <property type="entry name" value="DUF418"/>
</dbReference>
<feature type="transmembrane region" description="Helical" evidence="2">
    <location>
        <begin position="32"/>
        <end position="50"/>
    </location>
</feature>
<name>A0ABR8UZZ1_9CELL</name>
<evidence type="ECO:0000256" key="1">
    <source>
        <dbReference type="SAM" id="MobiDB-lite"/>
    </source>
</evidence>
<feature type="transmembrane region" description="Helical" evidence="2">
    <location>
        <begin position="257"/>
        <end position="279"/>
    </location>
</feature>
<feature type="region of interest" description="Disordered" evidence="1">
    <location>
        <begin position="1"/>
        <end position="21"/>
    </location>
</feature>